<dbReference type="EMBL" id="JABSTV010001245">
    <property type="protein sequence ID" value="KAH7982160.1"/>
    <property type="molecule type" value="Genomic_DNA"/>
</dbReference>
<keyword evidence="3" id="KW-1185">Reference proteome</keyword>
<accession>A0A9D4T8F4</accession>
<feature type="compositionally biased region" description="Basic and acidic residues" evidence="1">
    <location>
        <begin position="8"/>
        <end position="17"/>
    </location>
</feature>
<gene>
    <name evidence="2" type="ORF">HPB52_003320</name>
</gene>
<reference evidence="2" key="2">
    <citation type="submission" date="2021-09" db="EMBL/GenBank/DDBJ databases">
        <authorList>
            <person name="Jia N."/>
            <person name="Wang J."/>
            <person name="Shi W."/>
            <person name="Du L."/>
            <person name="Sun Y."/>
            <person name="Zhan W."/>
            <person name="Jiang J."/>
            <person name="Wang Q."/>
            <person name="Zhang B."/>
            <person name="Ji P."/>
            <person name="Sakyi L.B."/>
            <person name="Cui X."/>
            <person name="Yuan T."/>
            <person name="Jiang B."/>
            <person name="Yang W."/>
            <person name="Lam T.T.-Y."/>
            <person name="Chang Q."/>
            <person name="Ding S."/>
            <person name="Wang X."/>
            <person name="Zhu J."/>
            <person name="Ruan X."/>
            <person name="Zhao L."/>
            <person name="Wei J."/>
            <person name="Que T."/>
            <person name="Du C."/>
            <person name="Cheng J."/>
            <person name="Dai P."/>
            <person name="Han X."/>
            <person name="Huang E."/>
            <person name="Gao Y."/>
            <person name="Liu J."/>
            <person name="Shao H."/>
            <person name="Ye R."/>
            <person name="Li L."/>
            <person name="Wei W."/>
            <person name="Wang X."/>
            <person name="Wang C."/>
            <person name="Huo Q."/>
            <person name="Li W."/>
            <person name="Guo W."/>
            <person name="Chen H."/>
            <person name="Chen S."/>
            <person name="Zhou L."/>
            <person name="Zhou L."/>
            <person name="Ni X."/>
            <person name="Tian J."/>
            <person name="Zhou Y."/>
            <person name="Sheng Y."/>
            <person name="Liu T."/>
            <person name="Pan Y."/>
            <person name="Xia L."/>
            <person name="Li J."/>
            <person name="Zhao F."/>
            <person name="Cao W."/>
        </authorList>
    </citation>
    <scope>NUCLEOTIDE SEQUENCE</scope>
    <source>
        <strain evidence="2">Rsan-2018</strain>
        <tissue evidence="2">Larvae</tissue>
    </source>
</reference>
<dbReference type="Proteomes" id="UP000821837">
    <property type="component" value="Chromosome 1"/>
</dbReference>
<evidence type="ECO:0000313" key="2">
    <source>
        <dbReference type="EMBL" id="KAH7982160.1"/>
    </source>
</evidence>
<evidence type="ECO:0000313" key="3">
    <source>
        <dbReference type="Proteomes" id="UP000821837"/>
    </source>
</evidence>
<proteinExistence type="predicted"/>
<name>A0A9D4T8F4_RHISA</name>
<protein>
    <submittedName>
        <fullName evidence="2">Uncharacterized protein</fullName>
    </submittedName>
</protein>
<feature type="compositionally biased region" description="Polar residues" evidence="1">
    <location>
        <begin position="18"/>
        <end position="42"/>
    </location>
</feature>
<evidence type="ECO:0000256" key="1">
    <source>
        <dbReference type="SAM" id="MobiDB-lite"/>
    </source>
</evidence>
<reference evidence="2" key="1">
    <citation type="journal article" date="2020" name="Cell">
        <title>Large-Scale Comparative Analyses of Tick Genomes Elucidate Their Genetic Diversity and Vector Capacities.</title>
        <authorList>
            <consortium name="Tick Genome and Microbiome Consortium (TIGMIC)"/>
            <person name="Jia N."/>
            <person name="Wang J."/>
            <person name="Shi W."/>
            <person name="Du L."/>
            <person name="Sun Y."/>
            <person name="Zhan W."/>
            <person name="Jiang J.F."/>
            <person name="Wang Q."/>
            <person name="Zhang B."/>
            <person name="Ji P."/>
            <person name="Bell-Sakyi L."/>
            <person name="Cui X.M."/>
            <person name="Yuan T.T."/>
            <person name="Jiang B.G."/>
            <person name="Yang W.F."/>
            <person name="Lam T.T."/>
            <person name="Chang Q.C."/>
            <person name="Ding S.J."/>
            <person name="Wang X.J."/>
            <person name="Zhu J.G."/>
            <person name="Ruan X.D."/>
            <person name="Zhao L."/>
            <person name="Wei J.T."/>
            <person name="Ye R.Z."/>
            <person name="Que T.C."/>
            <person name="Du C.H."/>
            <person name="Zhou Y.H."/>
            <person name="Cheng J.X."/>
            <person name="Dai P.F."/>
            <person name="Guo W.B."/>
            <person name="Han X.H."/>
            <person name="Huang E.J."/>
            <person name="Li L.F."/>
            <person name="Wei W."/>
            <person name="Gao Y.C."/>
            <person name="Liu J.Z."/>
            <person name="Shao H.Z."/>
            <person name="Wang X."/>
            <person name="Wang C.C."/>
            <person name="Yang T.C."/>
            <person name="Huo Q.B."/>
            <person name="Li W."/>
            <person name="Chen H.Y."/>
            <person name="Chen S.E."/>
            <person name="Zhou L.G."/>
            <person name="Ni X.B."/>
            <person name="Tian J.H."/>
            <person name="Sheng Y."/>
            <person name="Liu T."/>
            <person name="Pan Y.S."/>
            <person name="Xia L.Y."/>
            <person name="Li J."/>
            <person name="Zhao F."/>
            <person name="Cao W.C."/>
        </authorList>
    </citation>
    <scope>NUCLEOTIDE SEQUENCE</scope>
    <source>
        <strain evidence="2">Rsan-2018</strain>
    </source>
</reference>
<comment type="caution">
    <text evidence="2">The sequence shown here is derived from an EMBL/GenBank/DDBJ whole genome shotgun (WGS) entry which is preliminary data.</text>
</comment>
<feature type="region of interest" description="Disordered" evidence="1">
    <location>
        <begin position="1"/>
        <end position="54"/>
    </location>
</feature>
<sequence>MALGTCRDLIRKSDTHEGSNGTQSQTTPVRSPNTGSTSTSDQARAVNEKLSGTNIKQRRVSIPARATLAAYIRSASLAARRNPLRFEPDKRMSTTAATQYRVVTQRGPFREPVTVSSTCPNATTIARQGYGPRPCGSRSPGRD</sequence>
<dbReference type="AlphaFoldDB" id="A0A9D4T8F4"/>
<organism evidence="2 3">
    <name type="scientific">Rhipicephalus sanguineus</name>
    <name type="common">Brown dog tick</name>
    <name type="synonym">Ixodes sanguineus</name>
    <dbReference type="NCBI Taxonomy" id="34632"/>
    <lineage>
        <taxon>Eukaryota</taxon>
        <taxon>Metazoa</taxon>
        <taxon>Ecdysozoa</taxon>
        <taxon>Arthropoda</taxon>
        <taxon>Chelicerata</taxon>
        <taxon>Arachnida</taxon>
        <taxon>Acari</taxon>
        <taxon>Parasitiformes</taxon>
        <taxon>Ixodida</taxon>
        <taxon>Ixodoidea</taxon>
        <taxon>Ixodidae</taxon>
        <taxon>Rhipicephalinae</taxon>
        <taxon>Rhipicephalus</taxon>
        <taxon>Rhipicephalus</taxon>
    </lineage>
</organism>
<feature type="region of interest" description="Disordered" evidence="1">
    <location>
        <begin position="124"/>
        <end position="143"/>
    </location>
</feature>